<sequence length="255" mass="29765">MKKIGFIFLLFSIVLQSQNKLDSKIRVLYVSNYLESKKPNLQKIDKTVVLIAGTDESVFLTANSYTSDSLKLENRGIEEVMKYYEPQYQYEILVNKREINFYDSILNTEIGYSEPNKMSWTLEKEYKNILGVKCQKATLAKYGRKWIAFFSMNYPFPFGPYKFNGLPGLILEVHDLDNEFNFTAVEIKTFKKDYPISKVINVKKFSKDDFLKAKNNLESDFTFGGKIKLAPESAKLFTDKYKENRKFENPIEINN</sequence>
<dbReference type="EMBL" id="FOQT01000004">
    <property type="protein sequence ID" value="SFI41757.1"/>
    <property type="molecule type" value="Genomic_DNA"/>
</dbReference>
<dbReference type="STRING" id="1125876.SAMN05443292_2510"/>
<reference evidence="1 2" key="1">
    <citation type="submission" date="2016-10" db="EMBL/GenBank/DDBJ databases">
        <authorList>
            <person name="de Groot N.N."/>
        </authorList>
    </citation>
    <scope>NUCLEOTIDE SEQUENCE [LARGE SCALE GENOMIC DNA]</scope>
    <source>
        <strain evidence="1 2">DSM 26000</strain>
    </source>
</reference>
<dbReference type="Proteomes" id="UP000198931">
    <property type="component" value="Unassembled WGS sequence"/>
</dbReference>
<dbReference type="AlphaFoldDB" id="A0A1I3I1P8"/>
<name>A0A1I3I1P8_9FLAO</name>
<proteinExistence type="predicted"/>
<accession>A0A1I3I1P8</accession>
<gene>
    <name evidence="1" type="ORF">SAMN05443292_2510</name>
</gene>
<dbReference type="RefSeq" id="WP_090081235.1">
    <property type="nucleotide sequence ID" value="NZ_FOQT01000004.1"/>
</dbReference>
<evidence type="ECO:0000313" key="1">
    <source>
        <dbReference type="EMBL" id="SFI41757.1"/>
    </source>
</evidence>
<keyword evidence="2" id="KW-1185">Reference proteome</keyword>
<dbReference type="OrthoDB" id="1440774at2"/>
<protein>
    <submittedName>
        <fullName evidence="1">GLPGLI family protein</fullName>
    </submittedName>
</protein>
<dbReference type="NCBIfam" id="TIGR01200">
    <property type="entry name" value="GLPGLI"/>
    <property type="match status" value="1"/>
</dbReference>
<dbReference type="InterPro" id="IPR005901">
    <property type="entry name" value="GLPGLI"/>
</dbReference>
<evidence type="ECO:0000313" key="2">
    <source>
        <dbReference type="Proteomes" id="UP000198931"/>
    </source>
</evidence>
<organism evidence="1 2">
    <name type="scientific">Halpernia frigidisoli</name>
    <dbReference type="NCBI Taxonomy" id="1125876"/>
    <lineage>
        <taxon>Bacteria</taxon>
        <taxon>Pseudomonadati</taxon>
        <taxon>Bacteroidota</taxon>
        <taxon>Flavobacteriia</taxon>
        <taxon>Flavobacteriales</taxon>
        <taxon>Weeksellaceae</taxon>
        <taxon>Chryseobacterium group</taxon>
        <taxon>Halpernia</taxon>
    </lineage>
</organism>